<dbReference type="Proteomes" id="UP000290545">
    <property type="component" value="Unassembled WGS sequence"/>
</dbReference>
<dbReference type="EMBL" id="SDHZ01000002">
    <property type="protein sequence ID" value="RXK83639.1"/>
    <property type="molecule type" value="Genomic_DNA"/>
</dbReference>
<dbReference type="OrthoDB" id="934696at2"/>
<dbReference type="PANTHER" id="PTHR30273">
    <property type="entry name" value="PERIPLASMIC SIGNAL SENSOR AND SIGMA FACTOR ACTIVATOR FECR-RELATED"/>
    <property type="match status" value="1"/>
</dbReference>
<evidence type="ECO:0000256" key="1">
    <source>
        <dbReference type="SAM" id="Phobius"/>
    </source>
</evidence>
<evidence type="ECO:0000259" key="3">
    <source>
        <dbReference type="Pfam" id="PF16344"/>
    </source>
</evidence>
<dbReference type="Gene3D" id="3.55.50.30">
    <property type="match status" value="1"/>
</dbReference>
<evidence type="ECO:0000313" key="4">
    <source>
        <dbReference type="EMBL" id="RXK83639.1"/>
    </source>
</evidence>
<keyword evidence="1" id="KW-1133">Transmembrane helix</keyword>
<dbReference type="GO" id="GO:0016989">
    <property type="term" value="F:sigma factor antagonist activity"/>
    <property type="evidence" value="ECO:0007669"/>
    <property type="project" value="TreeGrafter"/>
</dbReference>
<dbReference type="PANTHER" id="PTHR30273:SF2">
    <property type="entry name" value="PROTEIN FECR"/>
    <property type="match status" value="1"/>
</dbReference>
<evidence type="ECO:0000259" key="2">
    <source>
        <dbReference type="Pfam" id="PF04773"/>
    </source>
</evidence>
<evidence type="ECO:0000313" key="5">
    <source>
        <dbReference type="Proteomes" id="UP000290545"/>
    </source>
</evidence>
<keyword evidence="5" id="KW-1185">Reference proteome</keyword>
<feature type="transmembrane region" description="Helical" evidence="1">
    <location>
        <begin position="76"/>
        <end position="95"/>
    </location>
</feature>
<dbReference type="InterPro" id="IPR012373">
    <property type="entry name" value="Ferrdict_sens_TM"/>
</dbReference>
<reference evidence="4 5" key="1">
    <citation type="submission" date="2019-01" db="EMBL/GenBank/DDBJ databases">
        <title>Filimonas sp. strain TTM-71.</title>
        <authorList>
            <person name="Chen W.-M."/>
        </authorList>
    </citation>
    <scope>NUCLEOTIDE SEQUENCE [LARGE SCALE GENOMIC DNA]</scope>
    <source>
        <strain evidence="4 5">TTM-71</strain>
    </source>
</reference>
<dbReference type="PIRSF" id="PIRSF018266">
    <property type="entry name" value="FecR"/>
    <property type="match status" value="1"/>
</dbReference>
<dbReference type="InterPro" id="IPR032508">
    <property type="entry name" value="FecR_C"/>
</dbReference>
<dbReference type="Pfam" id="PF04773">
    <property type="entry name" value="FecR"/>
    <property type="match status" value="1"/>
</dbReference>
<comment type="caution">
    <text evidence="4">The sequence shown here is derived from an EMBL/GenBank/DDBJ whole genome shotgun (WGS) entry which is preliminary data.</text>
</comment>
<feature type="domain" description="FecR protein" evidence="2">
    <location>
        <begin position="130"/>
        <end position="214"/>
    </location>
</feature>
<keyword evidence="1" id="KW-0472">Membrane</keyword>
<keyword evidence="1" id="KW-0812">Transmembrane</keyword>
<protein>
    <submittedName>
        <fullName evidence="4">FecR family protein</fullName>
    </submittedName>
</protein>
<name>A0A4Q1D5B4_9BACT</name>
<gene>
    <name evidence="4" type="ORF">ESB13_16280</name>
</gene>
<dbReference type="RefSeq" id="WP_129004691.1">
    <property type="nucleotide sequence ID" value="NZ_SDHZ01000002.1"/>
</dbReference>
<organism evidence="4 5">
    <name type="scientific">Filimonas effusa</name>
    <dbReference type="NCBI Taxonomy" id="2508721"/>
    <lineage>
        <taxon>Bacteria</taxon>
        <taxon>Pseudomonadati</taxon>
        <taxon>Bacteroidota</taxon>
        <taxon>Chitinophagia</taxon>
        <taxon>Chitinophagales</taxon>
        <taxon>Chitinophagaceae</taxon>
        <taxon>Filimonas</taxon>
    </lineage>
</organism>
<sequence length="353" mass="40393">MHVSKELIRRFFEGQCSENEAKEVARWLEQHPEAMDEYYNEEEWKNEPGKDLPDDEWNQMWASLEKQKHKQGRTRIFLYAAAACISIVALFSYLLGTYKIKADSSLATAKTDADDSSYSIMENHSDTTLRFITEDSTVVMLAANASIRYSKLKWKQEREILLNGEASFDVAKDKTRPFVVYTHGLAVKALGTLFSVKAGSASNEVKVRLYEGKVLVTPDNRAVADKRNIFSETLSPGQELVLDKGNTMPYVQYFLKAKEQVFVKRETHKASEQPLTPSGWFEFTSQQLDDVFSTLEVLYGVDISYRRDLVQNMFFIGRFEPTDSIEYILNAIALLNDLHVKKKAGNRFEITGR</sequence>
<dbReference type="AlphaFoldDB" id="A0A4Q1D5B4"/>
<accession>A0A4Q1D5B4</accession>
<dbReference type="InterPro" id="IPR006860">
    <property type="entry name" value="FecR"/>
</dbReference>
<dbReference type="Pfam" id="PF16344">
    <property type="entry name" value="FecR_C"/>
    <property type="match status" value="1"/>
</dbReference>
<proteinExistence type="predicted"/>
<dbReference type="Gene3D" id="2.60.120.1440">
    <property type="match status" value="1"/>
</dbReference>
<feature type="domain" description="Protein FecR C-terminal" evidence="3">
    <location>
        <begin position="281"/>
        <end position="347"/>
    </location>
</feature>